<evidence type="ECO:0000256" key="8">
    <source>
        <dbReference type="SAM" id="Phobius"/>
    </source>
</evidence>
<sequence>MDGHEVDGHEVDGHEILKMRRKIREIIGSKYFHEFLAETIGTMILLLFGFGSMAQTFTGKGKFGGILSVNFGWAVGVMFGIFVSGGVSGGHLNPAVTLAMTVTKRLSWEKLPIYWLAQSIGAFIASAIVYGVYYDLLMAYDNGKLVPDAAYIWATRPYPGVSTATAFADQFVSSALLVGIIFALTDKRNSGPSPQLLPLCVALIVLGIGISFGINCGYGINPARNLMPRIFTSLAGWGSAPFTYQHYYFWAPILAQLLGGVMGGLIYIVTIEMHHKEINHFNDEKSDPNISLKVRKVTFPSHSG</sequence>
<evidence type="ECO:0000256" key="7">
    <source>
        <dbReference type="RuleBase" id="RU000477"/>
    </source>
</evidence>
<dbReference type="PROSITE" id="PS00221">
    <property type="entry name" value="MIP"/>
    <property type="match status" value="1"/>
</dbReference>
<feature type="transmembrane region" description="Helical" evidence="8">
    <location>
        <begin position="164"/>
        <end position="184"/>
    </location>
</feature>
<proteinExistence type="evidence at transcript level"/>
<feature type="transmembrane region" description="Helical" evidence="8">
    <location>
        <begin position="247"/>
        <end position="269"/>
    </location>
</feature>
<name>T2MJ76_HYDVU</name>
<keyword evidence="6 8" id="KW-0472">Membrane</keyword>
<dbReference type="GO" id="GO:0015254">
    <property type="term" value="F:glycerol channel activity"/>
    <property type="evidence" value="ECO:0007669"/>
    <property type="project" value="TreeGrafter"/>
</dbReference>
<protein>
    <submittedName>
        <fullName evidence="9">Aquaporin-9</fullName>
    </submittedName>
</protein>
<feature type="transmembrane region" description="Helical" evidence="8">
    <location>
        <begin position="71"/>
        <end position="92"/>
    </location>
</feature>
<feature type="non-terminal residue" evidence="9">
    <location>
        <position position="1"/>
    </location>
</feature>
<feature type="transmembrane region" description="Helical" evidence="8">
    <location>
        <begin position="31"/>
        <end position="51"/>
    </location>
</feature>
<evidence type="ECO:0000256" key="3">
    <source>
        <dbReference type="ARBA" id="ARBA00022448"/>
    </source>
</evidence>
<dbReference type="PANTHER" id="PTHR43829:SF9">
    <property type="entry name" value="AQUAPORIN-9"/>
    <property type="match status" value="1"/>
</dbReference>
<dbReference type="InterPro" id="IPR000425">
    <property type="entry name" value="MIP"/>
</dbReference>
<dbReference type="PRINTS" id="PR00783">
    <property type="entry name" value="MINTRINSICP"/>
</dbReference>
<dbReference type="Pfam" id="PF00230">
    <property type="entry name" value="MIP"/>
    <property type="match status" value="1"/>
</dbReference>
<dbReference type="GO" id="GO:0015250">
    <property type="term" value="F:water channel activity"/>
    <property type="evidence" value="ECO:0007669"/>
    <property type="project" value="TreeGrafter"/>
</dbReference>
<reference evidence="9" key="1">
    <citation type="journal article" date="2013" name="Genome Biol. Evol.">
        <title>Punctuated emergences of genetic and phenotypic innovations in eumetazoan, bilaterian, euteleostome, and hominidae ancestors.</title>
        <authorList>
            <person name="Wenger Y."/>
            <person name="Galliot B."/>
        </authorList>
    </citation>
    <scope>NUCLEOTIDE SEQUENCE</scope>
    <source>
        <tissue evidence="9">Whole animals</tissue>
    </source>
</reference>
<feature type="transmembrane region" description="Helical" evidence="8">
    <location>
        <begin position="196"/>
        <end position="220"/>
    </location>
</feature>
<evidence type="ECO:0000256" key="2">
    <source>
        <dbReference type="ARBA" id="ARBA00006175"/>
    </source>
</evidence>
<organism evidence="9">
    <name type="scientific">Hydra vulgaris</name>
    <name type="common">Hydra</name>
    <name type="synonym">Hydra attenuata</name>
    <dbReference type="NCBI Taxonomy" id="6087"/>
    <lineage>
        <taxon>Eukaryota</taxon>
        <taxon>Metazoa</taxon>
        <taxon>Cnidaria</taxon>
        <taxon>Hydrozoa</taxon>
        <taxon>Hydroidolina</taxon>
        <taxon>Anthoathecata</taxon>
        <taxon>Aplanulata</taxon>
        <taxon>Hydridae</taxon>
        <taxon>Hydra</taxon>
    </lineage>
</organism>
<dbReference type="GO" id="GO:0016323">
    <property type="term" value="C:basolateral plasma membrane"/>
    <property type="evidence" value="ECO:0007669"/>
    <property type="project" value="TreeGrafter"/>
</dbReference>
<dbReference type="OrthoDB" id="3222at2759"/>
<evidence type="ECO:0000313" key="9">
    <source>
        <dbReference type="EMBL" id="CDG71990.1"/>
    </source>
</evidence>
<keyword evidence="3 7" id="KW-0813">Transport</keyword>
<gene>
    <name evidence="9" type="primary">AQP9</name>
</gene>
<comment type="similarity">
    <text evidence="2 7">Belongs to the MIP/aquaporin (TC 1.A.8) family.</text>
</comment>
<evidence type="ECO:0000256" key="4">
    <source>
        <dbReference type="ARBA" id="ARBA00022692"/>
    </source>
</evidence>
<feature type="transmembrane region" description="Helical" evidence="8">
    <location>
        <begin position="113"/>
        <end position="133"/>
    </location>
</feature>
<dbReference type="PRINTS" id="PR02019">
    <property type="entry name" value="AQUAPORIN7"/>
</dbReference>
<evidence type="ECO:0000256" key="5">
    <source>
        <dbReference type="ARBA" id="ARBA00022989"/>
    </source>
</evidence>
<dbReference type="SUPFAM" id="SSF81338">
    <property type="entry name" value="Aquaporin-like"/>
    <property type="match status" value="1"/>
</dbReference>
<dbReference type="InterPro" id="IPR050363">
    <property type="entry name" value="MIP/Aquaporin"/>
</dbReference>
<keyword evidence="5 8" id="KW-1133">Transmembrane helix</keyword>
<dbReference type="InterPro" id="IPR022357">
    <property type="entry name" value="MIP_CS"/>
</dbReference>
<accession>T2MJ76</accession>
<evidence type="ECO:0000256" key="6">
    <source>
        <dbReference type="ARBA" id="ARBA00023136"/>
    </source>
</evidence>
<comment type="subcellular location">
    <subcellularLocation>
        <location evidence="1">Membrane</location>
        <topology evidence="1">Multi-pass membrane protein</topology>
    </subcellularLocation>
</comment>
<dbReference type="PANTHER" id="PTHR43829">
    <property type="entry name" value="AQUAPORIN OR AQUAGLYCEROPORIN RELATED"/>
    <property type="match status" value="1"/>
</dbReference>
<dbReference type="AlphaFoldDB" id="T2MJ76"/>
<dbReference type="InterPro" id="IPR023271">
    <property type="entry name" value="Aquaporin-like"/>
</dbReference>
<dbReference type="Gene3D" id="1.20.1080.10">
    <property type="entry name" value="Glycerol uptake facilitator protein"/>
    <property type="match status" value="1"/>
</dbReference>
<dbReference type="NCBIfam" id="TIGR00861">
    <property type="entry name" value="MIP"/>
    <property type="match status" value="1"/>
</dbReference>
<evidence type="ECO:0000256" key="1">
    <source>
        <dbReference type="ARBA" id="ARBA00004141"/>
    </source>
</evidence>
<dbReference type="EMBL" id="HAAD01005758">
    <property type="protein sequence ID" value="CDG71990.1"/>
    <property type="molecule type" value="mRNA"/>
</dbReference>
<dbReference type="CDD" id="cd00333">
    <property type="entry name" value="MIP"/>
    <property type="match status" value="1"/>
</dbReference>
<keyword evidence="4 7" id="KW-0812">Transmembrane</keyword>